<dbReference type="Proteomes" id="UP000223968">
    <property type="component" value="Unassembled WGS sequence"/>
</dbReference>
<keyword evidence="2" id="KW-1185">Reference proteome</keyword>
<name>A0A2B7YCT9_9EURO</name>
<reference evidence="1 2" key="1">
    <citation type="submission" date="2017-10" db="EMBL/GenBank/DDBJ databases">
        <title>Comparative genomics in systemic dimorphic fungi from Ajellomycetaceae.</title>
        <authorList>
            <person name="Munoz J.F."/>
            <person name="Mcewen J.G."/>
            <person name="Clay O.K."/>
            <person name="Cuomo C.A."/>
        </authorList>
    </citation>
    <scope>NUCLEOTIDE SEQUENCE [LARGE SCALE GENOMIC DNA]</scope>
    <source>
        <strain evidence="1 2">UAMH5409</strain>
    </source>
</reference>
<proteinExistence type="predicted"/>
<dbReference type="AlphaFoldDB" id="A0A2B7YCT9"/>
<sequence>MALLMESVPAFEEIWIECLGDLARYRMAVETNDTQDWEVWAGVASSICLEGQPSASLPGPLGHLTKLLHFPDCSHSEKDCVFSRNIKFLERLKQHTQLAKSDKWCALLSEAELPDHVWAKENANYTLALKEQDLDEALQED</sequence>
<gene>
    <name evidence="1" type="ORF">AJ79_00266</name>
</gene>
<evidence type="ECO:0000313" key="1">
    <source>
        <dbReference type="EMBL" id="PGH18853.1"/>
    </source>
</evidence>
<accession>A0A2B7YCT9</accession>
<comment type="caution">
    <text evidence="1">The sequence shown here is derived from an EMBL/GenBank/DDBJ whole genome shotgun (WGS) entry which is preliminary data.</text>
</comment>
<dbReference type="STRING" id="1447875.A0A2B7YCT9"/>
<dbReference type="EMBL" id="PDNB01000002">
    <property type="protein sequence ID" value="PGH18853.1"/>
    <property type="molecule type" value="Genomic_DNA"/>
</dbReference>
<protein>
    <submittedName>
        <fullName evidence="1">Uncharacterized protein</fullName>
    </submittedName>
</protein>
<evidence type="ECO:0000313" key="2">
    <source>
        <dbReference type="Proteomes" id="UP000223968"/>
    </source>
</evidence>
<dbReference type="OrthoDB" id="4494329at2759"/>
<organism evidence="1 2">
    <name type="scientific">Helicocarpus griseus UAMH5409</name>
    <dbReference type="NCBI Taxonomy" id="1447875"/>
    <lineage>
        <taxon>Eukaryota</taxon>
        <taxon>Fungi</taxon>
        <taxon>Dikarya</taxon>
        <taxon>Ascomycota</taxon>
        <taxon>Pezizomycotina</taxon>
        <taxon>Eurotiomycetes</taxon>
        <taxon>Eurotiomycetidae</taxon>
        <taxon>Onygenales</taxon>
        <taxon>Ajellomycetaceae</taxon>
        <taxon>Helicocarpus</taxon>
    </lineage>
</organism>